<dbReference type="PANTHER" id="PTHR41251:SF1">
    <property type="entry name" value="NON-HOMOLOGOUS END JOINING PROTEIN KU"/>
    <property type="match status" value="1"/>
</dbReference>
<dbReference type="AlphaFoldDB" id="A0A6B8RUB1"/>
<feature type="compositionally biased region" description="Basic residues" evidence="4">
    <location>
        <begin position="268"/>
        <end position="278"/>
    </location>
</feature>
<protein>
    <recommendedName>
        <fullName evidence="3">Non-homologous end joining protein Ku</fullName>
    </recommendedName>
</protein>
<comment type="function">
    <text evidence="3">With LigD forms a non-homologous end joining (NHEJ) DNA repair enzyme, which repairs dsDNA breaks with reduced fidelity. Binds linear dsDNA with 5'- and 3'- overhangs but not closed circular dsDNA nor ssDNA. Recruits and stimulates the ligase activity of LigD.</text>
</comment>
<organism evidence="6 7">
    <name type="scientific">Paenibacillus psychroresistens</name>
    <dbReference type="NCBI Taxonomy" id="1778678"/>
    <lineage>
        <taxon>Bacteria</taxon>
        <taxon>Bacillati</taxon>
        <taxon>Bacillota</taxon>
        <taxon>Bacilli</taxon>
        <taxon>Bacillales</taxon>
        <taxon>Paenibacillaceae</taxon>
        <taxon>Paenibacillus</taxon>
    </lineage>
</organism>
<evidence type="ECO:0000256" key="1">
    <source>
        <dbReference type="ARBA" id="ARBA00023125"/>
    </source>
</evidence>
<dbReference type="PANTHER" id="PTHR41251">
    <property type="entry name" value="NON-HOMOLOGOUS END JOINING PROTEIN KU"/>
    <property type="match status" value="1"/>
</dbReference>
<feature type="compositionally biased region" description="Basic and acidic residues" evidence="4">
    <location>
        <begin position="258"/>
        <end position="267"/>
    </location>
</feature>
<reference evidence="7" key="1">
    <citation type="submission" date="2018-11" db="EMBL/GenBank/DDBJ databases">
        <title>Complete genome sequence of Paenibacillus sp. ML311-T8.</title>
        <authorList>
            <person name="Nam Y.-D."/>
            <person name="Kang J."/>
            <person name="Chung W.-H."/>
            <person name="Park Y.S."/>
        </authorList>
    </citation>
    <scope>NUCLEOTIDE SEQUENCE [LARGE SCALE GENOMIC DNA]</scope>
    <source>
        <strain evidence="7">ML311-T8</strain>
    </source>
</reference>
<dbReference type="Pfam" id="PF02735">
    <property type="entry name" value="Ku"/>
    <property type="match status" value="1"/>
</dbReference>
<dbReference type="OrthoDB" id="9795084at2"/>
<feature type="domain" description="Ku" evidence="5">
    <location>
        <begin position="52"/>
        <end position="180"/>
    </location>
</feature>
<evidence type="ECO:0000256" key="2">
    <source>
        <dbReference type="ARBA" id="ARBA00023172"/>
    </source>
</evidence>
<evidence type="ECO:0000259" key="5">
    <source>
        <dbReference type="SMART" id="SM00559"/>
    </source>
</evidence>
<dbReference type="SMART" id="SM00559">
    <property type="entry name" value="Ku78"/>
    <property type="match status" value="1"/>
</dbReference>
<keyword evidence="3" id="KW-0227">DNA damage</keyword>
<dbReference type="InterPro" id="IPR006164">
    <property type="entry name" value="DNA_bd_Ku70/Ku80"/>
</dbReference>
<dbReference type="EMBL" id="CP034235">
    <property type="protein sequence ID" value="QGR00002.1"/>
    <property type="molecule type" value="Genomic_DNA"/>
</dbReference>
<dbReference type="Proteomes" id="UP000426246">
    <property type="component" value="Chromosome"/>
</dbReference>
<dbReference type="KEGG" id="ppsc:EHS13_07975"/>
<dbReference type="GO" id="GO:0003690">
    <property type="term" value="F:double-stranded DNA binding"/>
    <property type="evidence" value="ECO:0007669"/>
    <property type="project" value="UniProtKB-UniRule"/>
</dbReference>
<name>A0A6B8RUB1_9BACL</name>
<keyword evidence="3" id="KW-0234">DNA repair</keyword>
<evidence type="ECO:0000313" key="7">
    <source>
        <dbReference type="Proteomes" id="UP000426246"/>
    </source>
</evidence>
<dbReference type="PIRSF" id="PIRSF006493">
    <property type="entry name" value="Prok_Ku"/>
    <property type="match status" value="1"/>
</dbReference>
<proteinExistence type="inferred from homology"/>
<gene>
    <name evidence="3" type="primary">ku</name>
    <name evidence="6" type="ORF">EHS13_07975</name>
</gene>
<dbReference type="NCBIfam" id="TIGR02772">
    <property type="entry name" value="Ku_bact"/>
    <property type="match status" value="1"/>
</dbReference>
<dbReference type="GO" id="GO:0006310">
    <property type="term" value="P:DNA recombination"/>
    <property type="evidence" value="ECO:0007669"/>
    <property type="project" value="UniProtKB-KW"/>
</dbReference>
<evidence type="ECO:0000313" key="6">
    <source>
        <dbReference type="EMBL" id="QGR00002.1"/>
    </source>
</evidence>
<dbReference type="InterPro" id="IPR009187">
    <property type="entry name" value="Prok_Ku"/>
</dbReference>
<dbReference type="InterPro" id="IPR016194">
    <property type="entry name" value="SPOC-like_C_dom_sf"/>
</dbReference>
<comment type="similarity">
    <text evidence="3">Belongs to the prokaryotic Ku family.</text>
</comment>
<evidence type="ECO:0000256" key="3">
    <source>
        <dbReference type="HAMAP-Rule" id="MF_01875"/>
    </source>
</evidence>
<keyword evidence="7" id="KW-1185">Reference proteome</keyword>
<dbReference type="CDD" id="cd00789">
    <property type="entry name" value="KU_like"/>
    <property type="match status" value="1"/>
</dbReference>
<sequence length="278" mass="31559">MQTIWKGAINFGLVNVPVKMYTATEDNDISMKMLHKDYNVPIHYAKTCVKCKEEVEWSDVVKGYEYEPGHYVTFDNKEMDALASSASREIQILDFVDLEEIDPIYYQKTYYLAPEKSGMHAYSLLLEALVATNKIGVANVTIRSKSSLAAIRAVDGVLSMVTMHYAEEIRARELIPNLPKKAKINERELDMAKMLIEQLSAKFEPDKYKDEYRERMLAAIEDKVEGKDVKLAPEEKKNNVIDLMDALKASLKQSKIEPAKKTAEAKKMAKTHKKKAGA</sequence>
<comment type="subunit">
    <text evidence="3">Homodimer. Interacts with LigD.</text>
</comment>
<dbReference type="SUPFAM" id="SSF100939">
    <property type="entry name" value="SPOC domain-like"/>
    <property type="match status" value="1"/>
</dbReference>
<keyword evidence="2 3" id="KW-0233">DNA recombination</keyword>
<dbReference type="GO" id="GO:0006303">
    <property type="term" value="P:double-strand break repair via nonhomologous end joining"/>
    <property type="evidence" value="ECO:0007669"/>
    <property type="project" value="UniProtKB-UniRule"/>
</dbReference>
<dbReference type="HAMAP" id="MF_01875">
    <property type="entry name" value="Prokaryotic_Ku"/>
    <property type="match status" value="1"/>
</dbReference>
<keyword evidence="1 3" id="KW-0238">DNA-binding</keyword>
<dbReference type="FunFam" id="2.40.290.10:FF:000004">
    <property type="entry name" value="Non-homologous end joining protein Ku"/>
    <property type="match status" value="1"/>
</dbReference>
<feature type="region of interest" description="Disordered" evidence="4">
    <location>
        <begin position="258"/>
        <end position="278"/>
    </location>
</feature>
<evidence type="ECO:0000256" key="4">
    <source>
        <dbReference type="SAM" id="MobiDB-lite"/>
    </source>
</evidence>
<dbReference type="Gene3D" id="2.40.290.10">
    <property type="match status" value="1"/>
</dbReference>
<accession>A0A6B8RUB1</accession>